<dbReference type="Proteomes" id="UP000739538">
    <property type="component" value="Unassembled WGS sequence"/>
</dbReference>
<gene>
    <name evidence="2" type="ORF">KDA27_25005</name>
</gene>
<dbReference type="Pfam" id="PF12647">
    <property type="entry name" value="RNHCP"/>
    <property type="match status" value="1"/>
</dbReference>
<proteinExistence type="predicted"/>
<dbReference type="AlphaFoldDB" id="A0A956NI90"/>
<reference evidence="2" key="2">
    <citation type="journal article" date="2021" name="Microbiome">
        <title>Successional dynamics and alternative stable states in a saline activated sludge microbial community over 9 years.</title>
        <authorList>
            <person name="Wang Y."/>
            <person name="Ye J."/>
            <person name="Ju F."/>
            <person name="Liu L."/>
            <person name="Boyd J.A."/>
            <person name="Deng Y."/>
            <person name="Parks D.H."/>
            <person name="Jiang X."/>
            <person name="Yin X."/>
            <person name="Woodcroft B.J."/>
            <person name="Tyson G.W."/>
            <person name="Hugenholtz P."/>
            <person name="Polz M.F."/>
            <person name="Zhang T."/>
        </authorList>
    </citation>
    <scope>NUCLEOTIDE SEQUENCE</scope>
    <source>
        <strain evidence="2">HKST-UBA02</strain>
    </source>
</reference>
<dbReference type="EMBL" id="JAGQHS010000260">
    <property type="protein sequence ID" value="MCA9759076.1"/>
    <property type="molecule type" value="Genomic_DNA"/>
</dbReference>
<reference evidence="2" key="1">
    <citation type="submission" date="2020-04" db="EMBL/GenBank/DDBJ databases">
        <authorList>
            <person name="Zhang T."/>
        </authorList>
    </citation>
    <scope>NUCLEOTIDE SEQUENCE</scope>
    <source>
        <strain evidence="2">HKST-UBA02</strain>
    </source>
</reference>
<evidence type="ECO:0000259" key="1">
    <source>
        <dbReference type="Pfam" id="PF12647"/>
    </source>
</evidence>
<evidence type="ECO:0000313" key="2">
    <source>
        <dbReference type="EMBL" id="MCA9759076.1"/>
    </source>
</evidence>
<dbReference type="InterPro" id="IPR024439">
    <property type="entry name" value="RNHCP"/>
</dbReference>
<organism evidence="2 3">
    <name type="scientific">Eiseniibacteriota bacterium</name>
    <dbReference type="NCBI Taxonomy" id="2212470"/>
    <lineage>
        <taxon>Bacteria</taxon>
        <taxon>Candidatus Eiseniibacteriota</taxon>
    </lineage>
</organism>
<name>A0A956NI90_UNCEI</name>
<sequence>MPGDATQSFTCVHCKRTVPVDALGTKHRNHCPTCLWSKHVALEQSQHDRGSECHGPMEPISIATQKDGEWSVVHRCTNCGLIRTNRVAGDDDEVALLCLALRPLADMPFPLEALMMQRAGRPKGE</sequence>
<protein>
    <submittedName>
        <fullName evidence="2">RNHCP domain-containing protein</fullName>
    </submittedName>
</protein>
<evidence type="ECO:0000313" key="3">
    <source>
        <dbReference type="Proteomes" id="UP000739538"/>
    </source>
</evidence>
<comment type="caution">
    <text evidence="2">The sequence shown here is derived from an EMBL/GenBank/DDBJ whole genome shotgun (WGS) entry which is preliminary data.</text>
</comment>
<accession>A0A956NI90</accession>
<feature type="domain" description="RNHCP" evidence="1">
    <location>
        <begin position="7"/>
        <end position="97"/>
    </location>
</feature>